<name>A0A434AV94_9BACT</name>
<keyword evidence="1" id="KW-0472">Membrane</keyword>
<evidence type="ECO:0000259" key="2">
    <source>
        <dbReference type="SMART" id="SM00014"/>
    </source>
</evidence>
<protein>
    <submittedName>
        <fullName evidence="3">Phosphatase PAP2 family protein</fullName>
    </submittedName>
</protein>
<dbReference type="RefSeq" id="WP_127343584.1">
    <property type="nucleotide sequence ID" value="NZ_RJJX01000009.1"/>
</dbReference>
<dbReference type="OrthoDB" id="9773582at2"/>
<proteinExistence type="predicted"/>
<dbReference type="PANTHER" id="PTHR14969:SF13">
    <property type="entry name" value="AT30094P"/>
    <property type="match status" value="1"/>
</dbReference>
<dbReference type="AlphaFoldDB" id="A0A434AV94"/>
<sequence>MKHSSIKAVLVVLLVLPLSVFSQLKTDTISNTKPTKHKLNPGLGKEVFSAKHLIIFGGLLGSSFLLDEWTHDKIQSNQSPFLKHYTNFANELGEKKIMGSATFATWLIGKAIKNDRLSNTALNSAKALIIGAMLTEGIKNVSGRSRPYLNRGSMHFHAFDNESDGAKSMPSGHSFVAWSIITPFAEEYSKWLYAVPISVSFARMYRNKHWLSDVVLGGGIGYFAGLYFQKRKNQRVIFSGNGITIKF</sequence>
<keyword evidence="1" id="KW-0812">Transmembrane</keyword>
<dbReference type="Pfam" id="PF01569">
    <property type="entry name" value="PAP2"/>
    <property type="match status" value="1"/>
</dbReference>
<dbReference type="EMBL" id="RJJX01000009">
    <property type="protein sequence ID" value="RUT78378.1"/>
    <property type="molecule type" value="Genomic_DNA"/>
</dbReference>
<evidence type="ECO:0000313" key="3">
    <source>
        <dbReference type="EMBL" id="RUT78378.1"/>
    </source>
</evidence>
<feature type="transmembrane region" description="Helical" evidence="1">
    <location>
        <begin position="210"/>
        <end position="228"/>
    </location>
</feature>
<keyword evidence="1" id="KW-1133">Transmembrane helix</keyword>
<dbReference type="InterPro" id="IPR036938">
    <property type="entry name" value="PAP2/HPO_sf"/>
</dbReference>
<dbReference type="Gene3D" id="1.20.144.10">
    <property type="entry name" value="Phosphatidic acid phosphatase type 2/haloperoxidase"/>
    <property type="match status" value="1"/>
</dbReference>
<dbReference type="SUPFAM" id="SSF48317">
    <property type="entry name" value="Acid phosphatase/Vanadium-dependent haloperoxidase"/>
    <property type="match status" value="1"/>
</dbReference>
<dbReference type="Proteomes" id="UP000282985">
    <property type="component" value="Unassembled WGS sequence"/>
</dbReference>
<dbReference type="SMART" id="SM00014">
    <property type="entry name" value="acidPPc"/>
    <property type="match status" value="1"/>
</dbReference>
<comment type="caution">
    <text evidence="3">The sequence shown here is derived from an EMBL/GenBank/DDBJ whole genome shotgun (WGS) entry which is preliminary data.</text>
</comment>
<evidence type="ECO:0000313" key="4">
    <source>
        <dbReference type="Proteomes" id="UP000282985"/>
    </source>
</evidence>
<keyword evidence="4" id="KW-1185">Reference proteome</keyword>
<dbReference type="CDD" id="cd03394">
    <property type="entry name" value="PAP2_like_5"/>
    <property type="match status" value="1"/>
</dbReference>
<evidence type="ECO:0000256" key="1">
    <source>
        <dbReference type="SAM" id="Phobius"/>
    </source>
</evidence>
<organism evidence="3 4">
    <name type="scientific">Ancylomarina longa</name>
    <dbReference type="NCBI Taxonomy" id="2487017"/>
    <lineage>
        <taxon>Bacteria</taxon>
        <taxon>Pseudomonadati</taxon>
        <taxon>Bacteroidota</taxon>
        <taxon>Bacteroidia</taxon>
        <taxon>Marinilabiliales</taxon>
        <taxon>Marinifilaceae</taxon>
        <taxon>Ancylomarina</taxon>
    </lineage>
</organism>
<reference evidence="3 4" key="1">
    <citation type="submission" date="2018-11" db="EMBL/GenBank/DDBJ databases">
        <title>Parancylomarina longa gen. nov., sp. nov., isolated from sediments of southern Okinawa.</title>
        <authorList>
            <person name="Fu T."/>
        </authorList>
    </citation>
    <scope>NUCLEOTIDE SEQUENCE [LARGE SCALE GENOMIC DNA]</scope>
    <source>
        <strain evidence="3 4">T3-2 S1-C</strain>
    </source>
</reference>
<dbReference type="InterPro" id="IPR000326">
    <property type="entry name" value="PAP2/HPO"/>
</dbReference>
<feature type="domain" description="Phosphatidic acid phosphatase type 2/haloperoxidase" evidence="2">
    <location>
        <begin position="121"/>
        <end position="229"/>
    </location>
</feature>
<accession>A0A434AV94</accession>
<dbReference type="PANTHER" id="PTHR14969">
    <property type="entry name" value="SPHINGOSINE-1-PHOSPHATE PHOSPHOHYDROLASE"/>
    <property type="match status" value="1"/>
</dbReference>
<gene>
    <name evidence="3" type="ORF">DLK05_08610</name>
</gene>